<organism evidence="1">
    <name type="scientific">marine sediment metagenome</name>
    <dbReference type="NCBI Taxonomy" id="412755"/>
    <lineage>
        <taxon>unclassified sequences</taxon>
        <taxon>metagenomes</taxon>
        <taxon>ecological metagenomes</taxon>
    </lineage>
</organism>
<evidence type="ECO:0000313" key="1">
    <source>
        <dbReference type="EMBL" id="GAH14925.1"/>
    </source>
</evidence>
<name>X1E3D5_9ZZZZ</name>
<accession>X1E3D5</accession>
<protein>
    <submittedName>
        <fullName evidence="1">Uncharacterized protein</fullName>
    </submittedName>
</protein>
<proteinExistence type="predicted"/>
<sequence>MISGIIYFSDPTVVEGQGNYHLIRKIMSEEGPSKWMLRTAATVITEAVTSNFILHLWHDGRAVIIDVDHIMLSEIPDDDFRRLNEWCQNGDWKLIVDKTLLEDRQNFEFWMRLYRASIIYSDVLQKKEEDEMKRMQDAYNRDKEEGDDYAT</sequence>
<comment type="caution">
    <text evidence="1">The sequence shown here is derived from an EMBL/GenBank/DDBJ whole genome shotgun (WGS) entry which is preliminary data.</text>
</comment>
<reference evidence="1" key="1">
    <citation type="journal article" date="2014" name="Front. Microbiol.">
        <title>High frequency of phylogenetically diverse reductive dehalogenase-homologous genes in deep subseafloor sedimentary metagenomes.</title>
        <authorList>
            <person name="Kawai M."/>
            <person name="Futagami T."/>
            <person name="Toyoda A."/>
            <person name="Takaki Y."/>
            <person name="Nishi S."/>
            <person name="Hori S."/>
            <person name="Arai W."/>
            <person name="Tsubouchi T."/>
            <person name="Morono Y."/>
            <person name="Uchiyama I."/>
            <person name="Ito T."/>
            <person name="Fujiyama A."/>
            <person name="Inagaki F."/>
            <person name="Takami H."/>
        </authorList>
    </citation>
    <scope>NUCLEOTIDE SEQUENCE</scope>
    <source>
        <strain evidence="1">Expedition CK06-06</strain>
    </source>
</reference>
<dbReference type="AlphaFoldDB" id="X1E3D5"/>
<gene>
    <name evidence="1" type="ORF">S01H4_56588</name>
</gene>
<dbReference type="EMBL" id="BART01032807">
    <property type="protein sequence ID" value="GAH14925.1"/>
    <property type="molecule type" value="Genomic_DNA"/>
</dbReference>